<evidence type="ECO:0000256" key="1">
    <source>
        <dbReference type="ARBA" id="ARBA00005854"/>
    </source>
</evidence>
<dbReference type="PROSITE" id="PS00671">
    <property type="entry name" value="D_2_HYDROXYACID_DH_3"/>
    <property type="match status" value="1"/>
</dbReference>
<feature type="domain" description="D-isomer specific 2-hydroxyacid dehydrogenase NAD-binding" evidence="4">
    <location>
        <begin position="118"/>
        <end position="294"/>
    </location>
</feature>
<dbReference type="InterPro" id="IPR006140">
    <property type="entry name" value="D-isomer_DH_NAD-bd"/>
</dbReference>
<evidence type="ECO:0000313" key="5">
    <source>
        <dbReference type="EMBL" id="MFA9478249.1"/>
    </source>
</evidence>
<sequence>MKVALITHAQSAVPAWVISALTEAGVTCVGDQCPNSGAIVRLAHDADVIWSYGTHHEHTPASWREVIEEALPDLKQCGAILRSGSGTDNIPLEAATRHNILVVNTPEATAEPVAEFAVGLMLAVGRQIVQNAVALRSKDDASKAPRPQRSLVGKMVGLVGFGHIAKLVANRLSGFRPQLLAFDPAIPASDMQAHGVESVPFDQLLEQSDYISLHCPLNDKTHHLINESALRKMQSSAILINTARGEIVDERALIEALDEGRIAGAGLDVTDPEPIDPGNPLLNMSNVVVTPHVAAFDEAIGQRLWQFSVEALADLAQFRWPRSYVNHVQPRWPLRERD</sequence>
<dbReference type="SUPFAM" id="SSF52283">
    <property type="entry name" value="Formate/glycerate dehydrogenase catalytic domain-like"/>
    <property type="match status" value="1"/>
</dbReference>
<evidence type="ECO:0000313" key="6">
    <source>
        <dbReference type="Proteomes" id="UP001575105"/>
    </source>
</evidence>
<proteinExistence type="inferred from homology"/>
<evidence type="ECO:0000259" key="4">
    <source>
        <dbReference type="Pfam" id="PF02826"/>
    </source>
</evidence>
<dbReference type="Proteomes" id="UP001575105">
    <property type="component" value="Unassembled WGS sequence"/>
</dbReference>
<evidence type="ECO:0000256" key="3">
    <source>
        <dbReference type="ARBA" id="ARBA00023027"/>
    </source>
</evidence>
<evidence type="ECO:0000256" key="2">
    <source>
        <dbReference type="ARBA" id="ARBA00023002"/>
    </source>
</evidence>
<dbReference type="InterPro" id="IPR043322">
    <property type="entry name" value="CtBP"/>
</dbReference>
<protein>
    <submittedName>
        <fullName evidence="5">C-terminal binding protein</fullName>
    </submittedName>
</protein>
<dbReference type="Gene3D" id="3.40.50.720">
    <property type="entry name" value="NAD(P)-binding Rossmann-like Domain"/>
    <property type="match status" value="2"/>
</dbReference>
<dbReference type="PANTHER" id="PTHR43761:SF1">
    <property type="entry name" value="D-ISOMER SPECIFIC 2-HYDROXYACID DEHYDROGENASE CATALYTIC DOMAIN-CONTAINING PROTEIN-RELATED"/>
    <property type="match status" value="1"/>
</dbReference>
<dbReference type="PANTHER" id="PTHR43761">
    <property type="entry name" value="D-ISOMER SPECIFIC 2-HYDROXYACID DEHYDROGENASE FAMILY PROTEIN (AFU_ORTHOLOGUE AFUA_1G13630)"/>
    <property type="match status" value="1"/>
</dbReference>
<dbReference type="Pfam" id="PF02826">
    <property type="entry name" value="2-Hacid_dh_C"/>
    <property type="match status" value="1"/>
</dbReference>
<dbReference type="EMBL" id="JBGUBD010000004">
    <property type="protein sequence ID" value="MFA9478249.1"/>
    <property type="molecule type" value="Genomic_DNA"/>
</dbReference>
<reference evidence="5 6" key="1">
    <citation type="submission" date="2024-08" db="EMBL/GenBank/DDBJ databases">
        <title>Whole-genome sequencing of halo(alkali)philic microorganisms from hypersaline lakes.</title>
        <authorList>
            <person name="Sorokin D.Y."/>
            <person name="Merkel A.Y."/>
            <person name="Messina E."/>
            <person name="Yakimov M."/>
        </authorList>
    </citation>
    <scope>NUCLEOTIDE SEQUENCE [LARGE SCALE GENOMIC DNA]</scope>
    <source>
        <strain evidence="5 6">AB-hyl4</strain>
    </source>
</reference>
<comment type="caution">
    <text evidence="5">The sequence shown here is derived from an EMBL/GenBank/DDBJ whole genome shotgun (WGS) entry which is preliminary data.</text>
</comment>
<dbReference type="InterPro" id="IPR036291">
    <property type="entry name" value="NAD(P)-bd_dom_sf"/>
</dbReference>
<comment type="similarity">
    <text evidence="1">Belongs to the D-isomer specific 2-hydroxyacid dehydrogenase family.</text>
</comment>
<dbReference type="CDD" id="cd05299">
    <property type="entry name" value="CtBP_dh"/>
    <property type="match status" value="1"/>
</dbReference>
<gene>
    <name evidence="5" type="ORF">ACERK3_08065</name>
</gene>
<accession>A0ABV4U3T7</accession>
<keyword evidence="6" id="KW-1185">Reference proteome</keyword>
<organism evidence="5 6">
    <name type="scientific">Natronomicrosphaera hydrolytica</name>
    <dbReference type="NCBI Taxonomy" id="3242702"/>
    <lineage>
        <taxon>Bacteria</taxon>
        <taxon>Pseudomonadati</taxon>
        <taxon>Planctomycetota</taxon>
        <taxon>Phycisphaerae</taxon>
        <taxon>Phycisphaerales</taxon>
        <taxon>Phycisphaeraceae</taxon>
        <taxon>Natronomicrosphaera</taxon>
    </lineage>
</organism>
<name>A0ABV4U3T7_9BACT</name>
<keyword evidence="2" id="KW-0560">Oxidoreductase</keyword>
<dbReference type="RefSeq" id="WP_425345172.1">
    <property type="nucleotide sequence ID" value="NZ_JBGUBD010000004.1"/>
</dbReference>
<keyword evidence="3" id="KW-0520">NAD</keyword>
<dbReference type="InterPro" id="IPR029753">
    <property type="entry name" value="D-isomer_DH_CS"/>
</dbReference>
<dbReference type="SUPFAM" id="SSF51735">
    <property type="entry name" value="NAD(P)-binding Rossmann-fold domains"/>
    <property type="match status" value="1"/>
</dbReference>
<dbReference type="InterPro" id="IPR050418">
    <property type="entry name" value="D-iso_2-hydroxyacid_DH_PdxB"/>
</dbReference>